<name>A0A2V1P8X4_9RHOB</name>
<comment type="subcellular location">
    <subcellularLocation>
        <location evidence="1">Membrane</location>
        <topology evidence="1">Multi-pass membrane protein</topology>
    </subcellularLocation>
</comment>
<keyword evidence="4 5" id="KW-0472">Membrane</keyword>
<keyword evidence="8" id="KW-1185">Reference proteome</keyword>
<feature type="transmembrane region" description="Helical" evidence="5">
    <location>
        <begin position="103"/>
        <end position="125"/>
    </location>
</feature>
<feature type="domain" description="RDD" evidence="6">
    <location>
        <begin position="25"/>
        <end position="141"/>
    </location>
</feature>
<accession>A0A2V1P8X4</accession>
<evidence type="ECO:0000259" key="6">
    <source>
        <dbReference type="Pfam" id="PF06271"/>
    </source>
</evidence>
<evidence type="ECO:0000256" key="4">
    <source>
        <dbReference type="ARBA" id="ARBA00023136"/>
    </source>
</evidence>
<keyword evidence="3 5" id="KW-1133">Transmembrane helix</keyword>
<comment type="caution">
    <text evidence="7">The sequence shown here is derived from an EMBL/GenBank/DDBJ whole genome shotgun (WGS) entry which is preliminary data.</text>
</comment>
<sequence>MNPRRPNTPGHPSPERLPEFYEGVPLKRLFAWLIDWMVAAVISALLLPLTLFIGLFVFPLMVAVVGFFYRWSTLAGGSATWGMRLMAIEMRDAEGFRLDGRTAFWHVALHYGLMIVSPGLLISALTTLMTRKKQGLHDLLLGTVALNRAL</sequence>
<reference evidence="8" key="1">
    <citation type="submission" date="2018-05" db="EMBL/GenBank/DDBJ databases">
        <authorList>
            <person name="Du Z."/>
            <person name="Wang X."/>
        </authorList>
    </citation>
    <scope>NUCLEOTIDE SEQUENCE [LARGE SCALE GENOMIC DNA]</scope>
    <source>
        <strain evidence="8">WDS4C29</strain>
    </source>
</reference>
<dbReference type="Pfam" id="PF06271">
    <property type="entry name" value="RDD"/>
    <property type="match status" value="1"/>
</dbReference>
<evidence type="ECO:0000256" key="2">
    <source>
        <dbReference type="ARBA" id="ARBA00022692"/>
    </source>
</evidence>
<dbReference type="GO" id="GO:0016020">
    <property type="term" value="C:membrane"/>
    <property type="evidence" value="ECO:0007669"/>
    <property type="project" value="UniProtKB-SubCell"/>
</dbReference>
<evidence type="ECO:0000256" key="1">
    <source>
        <dbReference type="ARBA" id="ARBA00004141"/>
    </source>
</evidence>
<evidence type="ECO:0000256" key="3">
    <source>
        <dbReference type="ARBA" id="ARBA00022989"/>
    </source>
</evidence>
<organism evidence="7 8">
    <name type="scientific">Salibaculum griseiflavum</name>
    <dbReference type="NCBI Taxonomy" id="1914409"/>
    <lineage>
        <taxon>Bacteria</taxon>
        <taxon>Pseudomonadati</taxon>
        <taxon>Pseudomonadota</taxon>
        <taxon>Alphaproteobacteria</taxon>
        <taxon>Rhodobacterales</taxon>
        <taxon>Roseobacteraceae</taxon>
        <taxon>Salibaculum</taxon>
    </lineage>
</organism>
<dbReference type="Proteomes" id="UP000245293">
    <property type="component" value="Unassembled WGS sequence"/>
</dbReference>
<protein>
    <recommendedName>
        <fullName evidence="6">RDD domain-containing protein</fullName>
    </recommendedName>
</protein>
<dbReference type="RefSeq" id="WP_109386430.1">
    <property type="nucleotide sequence ID" value="NZ_QETF01000002.1"/>
</dbReference>
<dbReference type="EMBL" id="QETF01000002">
    <property type="protein sequence ID" value="PWG18238.1"/>
    <property type="molecule type" value="Genomic_DNA"/>
</dbReference>
<evidence type="ECO:0000313" key="7">
    <source>
        <dbReference type="EMBL" id="PWG18238.1"/>
    </source>
</evidence>
<evidence type="ECO:0000313" key="8">
    <source>
        <dbReference type="Proteomes" id="UP000245293"/>
    </source>
</evidence>
<gene>
    <name evidence="7" type="ORF">DFK10_03040</name>
</gene>
<proteinExistence type="predicted"/>
<evidence type="ECO:0000256" key="5">
    <source>
        <dbReference type="SAM" id="Phobius"/>
    </source>
</evidence>
<keyword evidence="2 5" id="KW-0812">Transmembrane</keyword>
<dbReference type="InterPro" id="IPR010432">
    <property type="entry name" value="RDD"/>
</dbReference>
<dbReference type="AlphaFoldDB" id="A0A2V1P8X4"/>
<dbReference type="OrthoDB" id="7270324at2"/>